<dbReference type="Pfam" id="PF00855">
    <property type="entry name" value="PWWP"/>
    <property type="match status" value="1"/>
</dbReference>
<dbReference type="EMBL" id="BPLQ01002661">
    <property type="protein sequence ID" value="GIX94850.1"/>
    <property type="molecule type" value="Genomic_DNA"/>
</dbReference>
<dbReference type="PROSITE" id="PS50812">
    <property type="entry name" value="PWWP"/>
    <property type="match status" value="1"/>
</dbReference>
<comment type="caution">
    <text evidence="2">The sequence shown here is derived from an EMBL/GenBank/DDBJ whole genome shotgun (WGS) entry which is preliminary data.</text>
</comment>
<reference evidence="2 3" key="1">
    <citation type="submission" date="2021-06" db="EMBL/GenBank/DDBJ databases">
        <title>Caerostris darwini draft genome.</title>
        <authorList>
            <person name="Kono N."/>
            <person name="Arakawa K."/>
        </authorList>
    </citation>
    <scope>NUCLEOTIDE SEQUENCE [LARGE SCALE GENOMIC DNA]</scope>
</reference>
<dbReference type="SUPFAM" id="SSF63748">
    <property type="entry name" value="Tudor/PWWP/MBT"/>
    <property type="match status" value="1"/>
</dbReference>
<feature type="domain" description="PWWP" evidence="1">
    <location>
        <begin position="3"/>
        <end position="58"/>
    </location>
</feature>
<dbReference type="AlphaFoldDB" id="A0AAV4PFV5"/>
<dbReference type="SMART" id="SM00293">
    <property type="entry name" value="PWWP"/>
    <property type="match status" value="1"/>
</dbReference>
<sequence length="107" mass="12638">MALNDYVWAKMKYFPPWPGKVTKHPEGIEKKGRAYVFFYGTHDFAFIEMANIMPYNSALPKHHRRKMYQMAVEEIQQIINDPTKEVCKSIRVCKNKTLGLRLQSRKC</sequence>
<organism evidence="2 3">
    <name type="scientific">Caerostris darwini</name>
    <dbReference type="NCBI Taxonomy" id="1538125"/>
    <lineage>
        <taxon>Eukaryota</taxon>
        <taxon>Metazoa</taxon>
        <taxon>Ecdysozoa</taxon>
        <taxon>Arthropoda</taxon>
        <taxon>Chelicerata</taxon>
        <taxon>Arachnida</taxon>
        <taxon>Araneae</taxon>
        <taxon>Araneomorphae</taxon>
        <taxon>Entelegynae</taxon>
        <taxon>Araneoidea</taxon>
        <taxon>Araneidae</taxon>
        <taxon>Caerostris</taxon>
    </lineage>
</organism>
<dbReference type="Proteomes" id="UP001054837">
    <property type="component" value="Unassembled WGS sequence"/>
</dbReference>
<gene>
    <name evidence="2" type="ORF">CDAR_503881</name>
</gene>
<evidence type="ECO:0000313" key="2">
    <source>
        <dbReference type="EMBL" id="GIX94850.1"/>
    </source>
</evidence>
<protein>
    <recommendedName>
        <fullName evidence="1">PWWP domain-containing protein</fullName>
    </recommendedName>
</protein>
<accession>A0AAV4PFV5</accession>
<name>A0AAV4PFV5_9ARAC</name>
<evidence type="ECO:0000313" key="3">
    <source>
        <dbReference type="Proteomes" id="UP001054837"/>
    </source>
</evidence>
<evidence type="ECO:0000259" key="1">
    <source>
        <dbReference type="PROSITE" id="PS50812"/>
    </source>
</evidence>
<dbReference type="Gene3D" id="2.30.30.140">
    <property type="match status" value="1"/>
</dbReference>
<dbReference type="InterPro" id="IPR000313">
    <property type="entry name" value="PWWP_dom"/>
</dbReference>
<proteinExistence type="predicted"/>
<keyword evidence="3" id="KW-1185">Reference proteome</keyword>